<proteinExistence type="predicted"/>
<sequence length="261" mass="29817">MNTSIANFKLMKVLDLEDAPVVYLPEGVGSLLNLHYLSLRNKKVKIIPKSIGNLLGLESLDLKNTLVRELPVEIRNLKKLRYLMVYQYYFTSGSSIAEEAAAKLHPGFGSLTNLQKLCIIEADSEVLKELMKLRQLRKLSIRPQNGNGKDLCVLIANLENLENLIVLMKSKEEVLDLQSLSNPPQYLQRLYFKGDMKKLPDWIFKPKNVIRLGLDLSGLTEDPIRVLHALPNLLQLRLAGTYNYELFHFEAENWKLGLARF</sequence>
<dbReference type="SMR" id="A0A067D953"/>
<accession>A0A067D953</accession>
<keyword evidence="4" id="KW-1185">Reference proteome</keyword>
<dbReference type="PANTHER" id="PTHR47186:SF57">
    <property type="entry name" value="OS02G0478300 PROTEIN"/>
    <property type="match status" value="1"/>
</dbReference>
<dbReference type="Pfam" id="PF23598">
    <property type="entry name" value="LRR_14"/>
    <property type="match status" value="1"/>
</dbReference>
<organism evidence="3 4">
    <name type="scientific">Citrus sinensis</name>
    <name type="common">Sweet orange</name>
    <name type="synonym">Citrus aurantium var. sinensis</name>
    <dbReference type="NCBI Taxonomy" id="2711"/>
    <lineage>
        <taxon>Eukaryota</taxon>
        <taxon>Viridiplantae</taxon>
        <taxon>Streptophyta</taxon>
        <taxon>Embryophyta</taxon>
        <taxon>Tracheophyta</taxon>
        <taxon>Spermatophyta</taxon>
        <taxon>Magnoliopsida</taxon>
        <taxon>eudicotyledons</taxon>
        <taxon>Gunneridae</taxon>
        <taxon>Pentapetalae</taxon>
        <taxon>rosids</taxon>
        <taxon>malvids</taxon>
        <taxon>Sapindales</taxon>
        <taxon>Rutaceae</taxon>
        <taxon>Aurantioideae</taxon>
        <taxon>Citrus</taxon>
    </lineage>
</organism>
<dbReference type="Proteomes" id="UP000027120">
    <property type="component" value="Unassembled WGS sequence"/>
</dbReference>
<dbReference type="PANTHER" id="PTHR47186">
    <property type="entry name" value="LEUCINE-RICH REPEAT-CONTAINING PROTEIN 57"/>
    <property type="match status" value="1"/>
</dbReference>
<dbReference type="InterPro" id="IPR032675">
    <property type="entry name" value="LRR_dom_sf"/>
</dbReference>
<keyword evidence="1" id="KW-0677">Repeat</keyword>
<dbReference type="SUPFAM" id="SSF52047">
    <property type="entry name" value="RNI-like"/>
    <property type="match status" value="1"/>
</dbReference>
<reference evidence="3 4" key="1">
    <citation type="submission" date="2014-04" db="EMBL/GenBank/DDBJ databases">
        <authorList>
            <consortium name="International Citrus Genome Consortium"/>
            <person name="Gmitter F."/>
            <person name="Chen C."/>
            <person name="Farmerie W."/>
            <person name="Harkins T."/>
            <person name="Desany B."/>
            <person name="Mohiuddin M."/>
            <person name="Kodira C."/>
            <person name="Borodovsky M."/>
            <person name="Lomsadze A."/>
            <person name="Burns P."/>
            <person name="Jenkins J."/>
            <person name="Prochnik S."/>
            <person name="Shu S."/>
            <person name="Chapman J."/>
            <person name="Pitluck S."/>
            <person name="Schmutz J."/>
            <person name="Rokhsar D."/>
        </authorList>
    </citation>
    <scope>NUCLEOTIDE SEQUENCE</scope>
</reference>
<evidence type="ECO:0000256" key="1">
    <source>
        <dbReference type="ARBA" id="ARBA00022737"/>
    </source>
</evidence>
<dbReference type="AlphaFoldDB" id="A0A067D953"/>
<dbReference type="EMBL" id="KK786513">
    <property type="protein sequence ID" value="KDO39529.1"/>
    <property type="molecule type" value="Genomic_DNA"/>
</dbReference>
<name>A0A067D953_CITSI</name>
<dbReference type="Gene3D" id="3.80.10.10">
    <property type="entry name" value="Ribonuclease Inhibitor"/>
    <property type="match status" value="1"/>
</dbReference>
<gene>
    <name evidence="3" type="ORF">CISIN_1g042184mg</name>
</gene>
<evidence type="ECO:0000313" key="4">
    <source>
        <dbReference type="Proteomes" id="UP000027120"/>
    </source>
</evidence>
<evidence type="ECO:0000259" key="2">
    <source>
        <dbReference type="Pfam" id="PF23598"/>
    </source>
</evidence>
<protein>
    <recommendedName>
        <fullName evidence="2">Disease resistance R13L4/SHOC-2-like LRR domain-containing protein</fullName>
    </recommendedName>
</protein>
<feature type="domain" description="Disease resistance R13L4/SHOC-2-like LRR" evidence="2">
    <location>
        <begin position="3"/>
        <end position="242"/>
    </location>
</feature>
<evidence type="ECO:0000313" key="3">
    <source>
        <dbReference type="EMBL" id="KDO39529.1"/>
    </source>
</evidence>
<dbReference type="InterPro" id="IPR055414">
    <property type="entry name" value="LRR_R13L4/SHOC2-like"/>
</dbReference>